<comment type="caution">
    <text evidence="1">The sequence shown here is derived from an EMBL/GenBank/DDBJ whole genome shotgun (WGS) entry which is preliminary data.</text>
</comment>
<dbReference type="EMBL" id="JAHRIQ010035278">
    <property type="protein sequence ID" value="MEQ2232121.1"/>
    <property type="molecule type" value="Genomic_DNA"/>
</dbReference>
<accession>A0ABV0TI32</accession>
<evidence type="ECO:0000313" key="1">
    <source>
        <dbReference type="EMBL" id="MEQ2232121.1"/>
    </source>
</evidence>
<reference evidence="1 2" key="1">
    <citation type="submission" date="2021-06" db="EMBL/GenBank/DDBJ databases">
        <authorList>
            <person name="Palmer J.M."/>
        </authorList>
    </citation>
    <scope>NUCLEOTIDE SEQUENCE [LARGE SCALE GENOMIC DNA]</scope>
    <source>
        <strain evidence="2">if_2019</strain>
        <tissue evidence="1">Muscle</tissue>
    </source>
</reference>
<sequence length="100" mass="11494">MIDQNKAVHTRGMGGNRLIVCHTFGFSLPQSIPLEHFLQQLELRVSCMSVPALYSWKQKCLPIVLFFFAKWLVLSQIGLREIELRACVNSSFKVLPQILY</sequence>
<gene>
    <name evidence="1" type="ORF">ILYODFUR_007961</name>
</gene>
<name>A0ABV0TI32_9TELE</name>
<organism evidence="1 2">
    <name type="scientific">Ilyodon furcidens</name>
    <name type="common">goldbreast splitfin</name>
    <dbReference type="NCBI Taxonomy" id="33524"/>
    <lineage>
        <taxon>Eukaryota</taxon>
        <taxon>Metazoa</taxon>
        <taxon>Chordata</taxon>
        <taxon>Craniata</taxon>
        <taxon>Vertebrata</taxon>
        <taxon>Euteleostomi</taxon>
        <taxon>Actinopterygii</taxon>
        <taxon>Neopterygii</taxon>
        <taxon>Teleostei</taxon>
        <taxon>Neoteleostei</taxon>
        <taxon>Acanthomorphata</taxon>
        <taxon>Ovalentaria</taxon>
        <taxon>Atherinomorphae</taxon>
        <taxon>Cyprinodontiformes</taxon>
        <taxon>Goodeidae</taxon>
        <taxon>Ilyodon</taxon>
    </lineage>
</organism>
<protein>
    <submittedName>
        <fullName evidence="1">Uncharacterized protein</fullName>
    </submittedName>
</protein>
<proteinExistence type="predicted"/>
<dbReference type="Proteomes" id="UP001482620">
    <property type="component" value="Unassembled WGS sequence"/>
</dbReference>
<evidence type="ECO:0000313" key="2">
    <source>
        <dbReference type="Proteomes" id="UP001482620"/>
    </source>
</evidence>
<keyword evidence="2" id="KW-1185">Reference proteome</keyword>